<dbReference type="PANTHER" id="PTHR30531">
    <property type="entry name" value="FLAGELLAR BIOSYNTHETIC PROTEIN FLHB"/>
    <property type="match status" value="1"/>
</dbReference>
<evidence type="ECO:0000256" key="4">
    <source>
        <dbReference type="ARBA" id="ARBA00022448"/>
    </source>
</evidence>
<feature type="transmembrane region" description="Helical" evidence="13">
    <location>
        <begin position="189"/>
        <end position="211"/>
    </location>
</feature>
<dbReference type="GO" id="GO:0009306">
    <property type="term" value="P:protein secretion"/>
    <property type="evidence" value="ECO:0007669"/>
    <property type="project" value="InterPro"/>
</dbReference>
<evidence type="ECO:0000256" key="13">
    <source>
        <dbReference type="RuleBase" id="RU364091"/>
    </source>
</evidence>
<keyword evidence="5 13" id="KW-1003">Cell membrane</keyword>
<feature type="compositionally biased region" description="Basic and acidic residues" evidence="14">
    <location>
        <begin position="356"/>
        <end position="368"/>
    </location>
</feature>
<evidence type="ECO:0000256" key="6">
    <source>
        <dbReference type="ARBA" id="ARBA00022692"/>
    </source>
</evidence>
<dbReference type="InterPro" id="IPR006136">
    <property type="entry name" value="FlhB"/>
</dbReference>
<evidence type="ECO:0000256" key="2">
    <source>
        <dbReference type="ARBA" id="ARBA00010690"/>
    </source>
</evidence>
<evidence type="ECO:0000313" key="16">
    <source>
        <dbReference type="Proteomes" id="UP000028302"/>
    </source>
</evidence>
<feature type="region of interest" description="Disordered" evidence="14">
    <location>
        <begin position="1"/>
        <end position="26"/>
    </location>
</feature>
<feature type="transmembrane region" description="Helical" evidence="13">
    <location>
        <begin position="149"/>
        <end position="169"/>
    </location>
</feature>
<name>A0A084IMV7_SALHC</name>
<keyword evidence="10 13" id="KW-0472">Membrane</keyword>
<dbReference type="SUPFAM" id="SSF160544">
    <property type="entry name" value="EscU C-terminal domain-like"/>
    <property type="match status" value="1"/>
</dbReference>
<accession>A0A084IMV7</accession>
<dbReference type="Gene3D" id="3.40.1690.10">
    <property type="entry name" value="secretion proteins EscU"/>
    <property type="match status" value="1"/>
</dbReference>
<dbReference type="RefSeq" id="WP_051883214.1">
    <property type="nucleotide sequence ID" value="NZ_APNK01000007.1"/>
</dbReference>
<feature type="compositionally biased region" description="Basic and acidic residues" evidence="14">
    <location>
        <begin position="11"/>
        <end position="26"/>
    </location>
</feature>
<dbReference type="GO" id="GO:0005886">
    <property type="term" value="C:plasma membrane"/>
    <property type="evidence" value="ECO:0007669"/>
    <property type="project" value="UniProtKB-SubCell"/>
</dbReference>
<evidence type="ECO:0000256" key="12">
    <source>
        <dbReference type="ARBA" id="ARBA00025078"/>
    </source>
</evidence>
<dbReference type="PANTHER" id="PTHR30531:SF12">
    <property type="entry name" value="FLAGELLAR BIOSYNTHETIC PROTEIN FLHB"/>
    <property type="match status" value="1"/>
</dbReference>
<evidence type="ECO:0000256" key="10">
    <source>
        <dbReference type="ARBA" id="ARBA00023136"/>
    </source>
</evidence>
<protein>
    <recommendedName>
        <fullName evidence="3 13">Flagellar biosynthetic protein FlhB</fullName>
    </recommendedName>
</protein>
<keyword evidence="4 13" id="KW-0813">Transport</keyword>
<comment type="function">
    <text evidence="12 13">Required for formation of the rod structure in the basal body of the flagellar apparatus. Together with FliI and FliH, may constitute the export apparatus of flagellin.</text>
</comment>
<dbReference type="InterPro" id="IPR006135">
    <property type="entry name" value="T3SS_substrate_exporter"/>
</dbReference>
<keyword evidence="15" id="KW-0966">Cell projection</keyword>
<feature type="region of interest" description="Disordered" evidence="14">
    <location>
        <begin position="356"/>
        <end position="383"/>
    </location>
</feature>
<dbReference type="InterPro" id="IPR029025">
    <property type="entry name" value="T3SS_substrate_exporter_C"/>
</dbReference>
<evidence type="ECO:0000313" key="15">
    <source>
        <dbReference type="EMBL" id="KEZ78041.1"/>
    </source>
</evidence>
<keyword evidence="16" id="KW-1185">Reference proteome</keyword>
<comment type="caution">
    <text evidence="15">The sequence shown here is derived from an EMBL/GenBank/DDBJ whole genome shotgun (WGS) entry which is preliminary data.</text>
</comment>
<evidence type="ECO:0000256" key="14">
    <source>
        <dbReference type="SAM" id="MobiDB-lite"/>
    </source>
</evidence>
<sequence>MAEDSDEEKTEDPTPQRLEKAREEGQVARSRELTTFLMLVTAIAGLWMTSGWFVDAVLTVGRTGFGFGPGVADDPSRMMSHIVGQLFTIARGIAPLLGLLVIMALVAPNLLGGLVISSKSLKVDFNRLNPIKGLGRVFSANAAAELGKAVAKSVLIGSVAAGFIYAHLGEMIGLAGQDPATAIVHALRLVIFCCALMVLAFVVVVAIDVPFQIWSHHKKLRMSLKDIKDEHKENEGDPQIKARIREQQQRMARSRMMAAVPDADVVVTNPSHYAVALAYDGERMGAPRVVAKGADEVAARIRELAAEHRIPRLAAPPLARALYRHADLDAEIPAALYTAVAEVLAWVYQLDRARRDGGPAPDTPRDIEIPPELAVPAAQDATS</sequence>
<evidence type="ECO:0000256" key="1">
    <source>
        <dbReference type="ARBA" id="ARBA00004651"/>
    </source>
</evidence>
<comment type="subcellular location">
    <subcellularLocation>
        <location evidence="1">Cell membrane</location>
        <topology evidence="1">Multi-pass membrane protein</topology>
    </subcellularLocation>
</comment>
<keyword evidence="11 13" id="KW-1006">Bacterial flagellum protein export</keyword>
<organism evidence="15 16">
    <name type="scientific">Salinisphaera hydrothermalis (strain C41B8)</name>
    <dbReference type="NCBI Taxonomy" id="1304275"/>
    <lineage>
        <taxon>Bacteria</taxon>
        <taxon>Pseudomonadati</taxon>
        <taxon>Pseudomonadota</taxon>
        <taxon>Gammaproteobacteria</taxon>
        <taxon>Salinisphaerales</taxon>
        <taxon>Salinisphaeraceae</taxon>
        <taxon>Salinisphaera</taxon>
    </lineage>
</organism>
<dbReference type="Proteomes" id="UP000028302">
    <property type="component" value="Unassembled WGS sequence"/>
</dbReference>
<dbReference type="eggNOG" id="COG1377">
    <property type="taxonomic scope" value="Bacteria"/>
</dbReference>
<comment type="similarity">
    <text evidence="2 13">Belongs to the type III secretion exporter family.</text>
</comment>
<dbReference type="Pfam" id="PF01312">
    <property type="entry name" value="Bac_export_2"/>
    <property type="match status" value="1"/>
</dbReference>
<evidence type="ECO:0000256" key="9">
    <source>
        <dbReference type="ARBA" id="ARBA00022989"/>
    </source>
</evidence>
<gene>
    <name evidence="13" type="primary">flhB</name>
    <name evidence="15" type="ORF">C41B8_07092</name>
</gene>
<evidence type="ECO:0000256" key="3">
    <source>
        <dbReference type="ARBA" id="ARBA00021622"/>
    </source>
</evidence>
<evidence type="ECO:0000256" key="8">
    <source>
        <dbReference type="ARBA" id="ARBA00022927"/>
    </source>
</evidence>
<keyword evidence="9 13" id="KW-1133">Transmembrane helix</keyword>
<evidence type="ECO:0000256" key="7">
    <source>
        <dbReference type="ARBA" id="ARBA00022795"/>
    </source>
</evidence>
<keyword evidence="7 13" id="KW-1005">Bacterial flagellum biogenesis</keyword>
<keyword evidence="8 13" id="KW-0653">Protein transport</keyword>
<evidence type="ECO:0000256" key="11">
    <source>
        <dbReference type="ARBA" id="ARBA00023225"/>
    </source>
</evidence>
<dbReference type="NCBIfam" id="TIGR00328">
    <property type="entry name" value="flhB"/>
    <property type="match status" value="1"/>
</dbReference>
<keyword evidence="15" id="KW-0969">Cilium</keyword>
<dbReference type="FunFam" id="3.40.1690.10:FF:000001">
    <property type="entry name" value="Flagellar biosynthetic protein FlhB"/>
    <property type="match status" value="1"/>
</dbReference>
<proteinExistence type="inferred from homology"/>
<dbReference type="PATRIC" id="fig|1304275.5.peg.1450"/>
<feature type="transmembrane region" description="Helical" evidence="13">
    <location>
        <begin position="93"/>
        <end position="117"/>
    </location>
</feature>
<dbReference type="AlphaFoldDB" id="A0A084IMV7"/>
<dbReference type="OrthoDB" id="9807950at2"/>
<dbReference type="PRINTS" id="PR00950">
    <property type="entry name" value="TYPE3IMSPROT"/>
</dbReference>
<dbReference type="STRING" id="1304275.C41B8_07092"/>
<keyword evidence="6 13" id="KW-0812">Transmembrane</keyword>
<reference evidence="15 16" key="1">
    <citation type="submission" date="2013-03" db="EMBL/GenBank/DDBJ databases">
        <title>Salinisphaera hydrothermalis C41B8 Genome Sequencing.</title>
        <authorList>
            <person name="Li C."/>
            <person name="Lai Q."/>
            <person name="Shao Z."/>
        </authorList>
    </citation>
    <scope>NUCLEOTIDE SEQUENCE [LARGE SCALE GENOMIC DNA]</scope>
    <source>
        <strain evidence="15 16">C41B8</strain>
    </source>
</reference>
<dbReference type="EMBL" id="APNK01000007">
    <property type="protein sequence ID" value="KEZ78041.1"/>
    <property type="molecule type" value="Genomic_DNA"/>
</dbReference>
<evidence type="ECO:0000256" key="5">
    <source>
        <dbReference type="ARBA" id="ARBA00022475"/>
    </source>
</evidence>
<keyword evidence="15" id="KW-0282">Flagellum</keyword>
<feature type="compositionally biased region" description="Acidic residues" evidence="14">
    <location>
        <begin position="1"/>
        <end position="10"/>
    </location>
</feature>
<dbReference type="GO" id="GO:0044780">
    <property type="term" value="P:bacterial-type flagellum assembly"/>
    <property type="evidence" value="ECO:0007669"/>
    <property type="project" value="InterPro"/>
</dbReference>
<feature type="transmembrane region" description="Helical" evidence="13">
    <location>
        <begin position="36"/>
        <end position="54"/>
    </location>
</feature>